<evidence type="ECO:0000313" key="2">
    <source>
        <dbReference type="Proteomes" id="UP000291236"/>
    </source>
</evidence>
<gene>
    <name evidence="1" type="ORF">JCM31447_18810</name>
</gene>
<sequence length="59" mass="6953">MKNINKIIIILATFLFLPCASYYGFLFVNYNYDIHFLQIDACQNEGGKWNQKSQTCDWP</sequence>
<protein>
    <submittedName>
        <fullName evidence="1">Uncharacterized protein</fullName>
    </submittedName>
</protein>
<reference evidence="1 2" key="1">
    <citation type="submission" date="2018-12" db="EMBL/GenBank/DDBJ databases">
        <title>Rubrispira sanarue gen. nov., sp., nov., a member of the order Silvanigrellales, isolated from a brackish lake in Hamamatsu Japan.</title>
        <authorList>
            <person name="Maejima Y."/>
            <person name="Iino T."/>
            <person name="Muraguchi Y."/>
            <person name="Fukuda K."/>
            <person name="Nojiri H."/>
            <person name="Ohkuma M."/>
            <person name="Moriuchi R."/>
            <person name="Dohra H."/>
            <person name="Kimbara K."/>
            <person name="Shintani M."/>
        </authorList>
    </citation>
    <scope>NUCLEOTIDE SEQUENCE [LARGE SCALE GENOMIC DNA]</scope>
    <source>
        <strain evidence="1 2">RF1110005</strain>
    </source>
</reference>
<dbReference type="KEGG" id="sbf:JCM31447_18810"/>
<keyword evidence="2" id="KW-1185">Reference proteome</keyword>
<dbReference type="EMBL" id="AP019368">
    <property type="protein sequence ID" value="BBH53438.1"/>
    <property type="molecule type" value="Genomic_DNA"/>
</dbReference>
<organism evidence="1 2">
    <name type="scientific">Fluviispira sanaruensis</name>
    <dbReference type="NCBI Taxonomy" id="2493639"/>
    <lineage>
        <taxon>Bacteria</taxon>
        <taxon>Pseudomonadati</taxon>
        <taxon>Bdellovibrionota</taxon>
        <taxon>Oligoflexia</taxon>
        <taxon>Silvanigrellales</taxon>
        <taxon>Silvanigrellaceae</taxon>
        <taxon>Fluviispira</taxon>
    </lineage>
</organism>
<proteinExistence type="predicted"/>
<dbReference type="RefSeq" id="WP_130609263.1">
    <property type="nucleotide sequence ID" value="NZ_AP019368.1"/>
</dbReference>
<dbReference type="AlphaFoldDB" id="A0A4P2VLC1"/>
<name>A0A4P2VLC1_FLUSA</name>
<accession>A0A4P2VLC1</accession>
<evidence type="ECO:0000313" key="1">
    <source>
        <dbReference type="EMBL" id="BBH53438.1"/>
    </source>
</evidence>
<dbReference type="Proteomes" id="UP000291236">
    <property type="component" value="Chromosome"/>
</dbReference>